<dbReference type="PANTHER" id="PTHR36529:SF1">
    <property type="entry name" value="GLYCOSYLTRANSFERASE"/>
    <property type="match status" value="1"/>
</dbReference>
<dbReference type="RefSeq" id="WP_199024968.1">
    <property type="nucleotide sequence ID" value="NZ_JAELVR010000007.1"/>
</dbReference>
<keyword evidence="2" id="KW-1185">Reference proteome</keyword>
<evidence type="ECO:0000313" key="2">
    <source>
        <dbReference type="Proteomes" id="UP000619079"/>
    </source>
</evidence>
<sequence>MRRTVIVMVKTPRAGRVKTRLGRDVGMTGAAWWFRHQSVSLLRRLRDPRWRLVLAVTPDRDAVEGRNWPSDLPRSPQGRGDLGERMMRALRAAAPGPSCVIGADIPGIDRAHIARAFAALGEHDAVFGPALDGGYWLIGLKHPRRVPLQALRGVRWSSEHALADSTARLPGHRIGVIDRLQDVDTAADLARLAFGDDADLAP</sequence>
<name>A0A8J7IVH6_9RHOB</name>
<evidence type="ECO:0000313" key="1">
    <source>
        <dbReference type="EMBL" id="MBJ6372087.1"/>
    </source>
</evidence>
<accession>A0A8J7IVH6</accession>
<dbReference type="AlphaFoldDB" id="A0A8J7IVH6"/>
<dbReference type="InterPro" id="IPR029044">
    <property type="entry name" value="Nucleotide-diphossugar_trans"/>
</dbReference>
<organism evidence="1 2">
    <name type="scientific">Sedimentitalea arenosa</name>
    <dbReference type="NCBI Taxonomy" id="2798803"/>
    <lineage>
        <taxon>Bacteria</taxon>
        <taxon>Pseudomonadati</taxon>
        <taxon>Pseudomonadota</taxon>
        <taxon>Alphaproteobacteria</taxon>
        <taxon>Rhodobacterales</taxon>
        <taxon>Paracoccaceae</taxon>
        <taxon>Sedimentitalea</taxon>
    </lineage>
</organism>
<dbReference type="NCBIfam" id="TIGR04282">
    <property type="entry name" value="glyco_like_cofC"/>
    <property type="match status" value="1"/>
</dbReference>
<dbReference type="PANTHER" id="PTHR36529">
    <property type="entry name" value="SLL1095 PROTEIN"/>
    <property type="match status" value="1"/>
</dbReference>
<reference evidence="1" key="1">
    <citation type="submission" date="2020-12" db="EMBL/GenBank/DDBJ databases">
        <title>Sedimentitalea sp. nov., isolated from sand in Incheon.</title>
        <authorList>
            <person name="Kim W."/>
        </authorList>
    </citation>
    <scope>NUCLEOTIDE SEQUENCE</scope>
    <source>
        <strain evidence="1">CAU 1593</strain>
    </source>
</reference>
<dbReference type="InterPro" id="IPR018641">
    <property type="entry name" value="Trfase_1_rSAM/seldom-assoc"/>
</dbReference>
<dbReference type="Gene3D" id="3.90.550.10">
    <property type="entry name" value="Spore Coat Polysaccharide Biosynthesis Protein SpsA, Chain A"/>
    <property type="match status" value="1"/>
</dbReference>
<dbReference type="Proteomes" id="UP000619079">
    <property type="component" value="Unassembled WGS sequence"/>
</dbReference>
<protein>
    <submittedName>
        <fullName evidence="1">TIGR04282 family arsenosugar biosynthesis glycosyltransferase</fullName>
    </submittedName>
</protein>
<comment type="caution">
    <text evidence="1">The sequence shown here is derived from an EMBL/GenBank/DDBJ whole genome shotgun (WGS) entry which is preliminary data.</text>
</comment>
<dbReference type="Pfam" id="PF09837">
    <property type="entry name" value="DUF2064"/>
    <property type="match status" value="1"/>
</dbReference>
<dbReference type="SUPFAM" id="SSF53448">
    <property type="entry name" value="Nucleotide-diphospho-sugar transferases"/>
    <property type="match status" value="1"/>
</dbReference>
<proteinExistence type="predicted"/>
<gene>
    <name evidence="1" type="ORF">JF290_11170</name>
</gene>
<dbReference type="EMBL" id="JAELVR010000007">
    <property type="protein sequence ID" value="MBJ6372087.1"/>
    <property type="molecule type" value="Genomic_DNA"/>
</dbReference>